<evidence type="ECO:0000256" key="3">
    <source>
        <dbReference type="ARBA" id="ARBA00022695"/>
    </source>
</evidence>
<dbReference type="AlphaFoldDB" id="A0A0E3ZWV8"/>
<dbReference type="PANTHER" id="PTHR42866">
    <property type="entry name" value="3-DEOXY-MANNO-OCTULOSONATE CYTIDYLYLTRANSFERASE"/>
    <property type="match status" value="1"/>
</dbReference>
<dbReference type="EC" id="2.7.7.38" evidence="5"/>
<keyword evidence="2 5" id="KW-0808">Transferase</keyword>
<keyword evidence="7" id="KW-1185">Reference proteome</keyword>
<dbReference type="GO" id="GO:0033468">
    <property type="term" value="P:CMP-keto-3-deoxy-D-manno-octulosonic acid biosynthetic process"/>
    <property type="evidence" value="ECO:0007669"/>
    <property type="project" value="UniProtKB-UniRule"/>
</dbReference>
<proteinExistence type="inferred from homology"/>
<dbReference type="UniPathway" id="UPA00358">
    <property type="reaction ID" value="UER00476"/>
</dbReference>
<gene>
    <name evidence="5" type="primary">kdsB</name>
    <name evidence="6" type="ORF">SD10_14780</name>
</gene>
<dbReference type="GO" id="GO:0016020">
    <property type="term" value="C:membrane"/>
    <property type="evidence" value="ECO:0007669"/>
    <property type="project" value="UniProtKB-SubCell"/>
</dbReference>
<dbReference type="HAMAP" id="MF_00057">
    <property type="entry name" value="KdsB"/>
    <property type="match status" value="1"/>
</dbReference>
<accession>A0A0E3ZWV8</accession>
<dbReference type="GO" id="GO:0005829">
    <property type="term" value="C:cytosol"/>
    <property type="evidence" value="ECO:0007669"/>
    <property type="project" value="TreeGrafter"/>
</dbReference>
<dbReference type="PATRIC" id="fig|1379870.5.peg.3213"/>
<dbReference type="Pfam" id="PF02348">
    <property type="entry name" value="CTP_transf_3"/>
    <property type="match status" value="1"/>
</dbReference>
<dbReference type="InterPro" id="IPR004528">
    <property type="entry name" value="KdsB"/>
</dbReference>
<dbReference type="STRING" id="1379870.SD10_14780"/>
<dbReference type="KEGG" id="srd:SD10_14780"/>
<dbReference type="Gene3D" id="3.90.550.10">
    <property type="entry name" value="Spore Coat Polysaccharide Biosynthesis Protein SpsA, Chain A"/>
    <property type="match status" value="1"/>
</dbReference>
<dbReference type="HOGENOM" id="CLU_065038_0_1_10"/>
<dbReference type="EMBL" id="CP010429">
    <property type="protein sequence ID" value="AKD55979.1"/>
    <property type="molecule type" value="Genomic_DNA"/>
</dbReference>
<dbReference type="FunFam" id="3.90.550.10:FF:000011">
    <property type="entry name" value="3-deoxy-manno-octulosonate cytidylyltransferase"/>
    <property type="match status" value="1"/>
</dbReference>
<dbReference type="NCBIfam" id="NF003952">
    <property type="entry name" value="PRK05450.1-5"/>
    <property type="match status" value="1"/>
</dbReference>
<comment type="catalytic activity">
    <reaction evidence="5">
        <text>3-deoxy-alpha-D-manno-oct-2-ulosonate + CTP = CMP-3-deoxy-beta-D-manno-octulosonate + diphosphate</text>
        <dbReference type="Rhea" id="RHEA:23448"/>
        <dbReference type="ChEBI" id="CHEBI:33019"/>
        <dbReference type="ChEBI" id="CHEBI:37563"/>
        <dbReference type="ChEBI" id="CHEBI:85986"/>
        <dbReference type="ChEBI" id="CHEBI:85987"/>
        <dbReference type="EC" id="2.7.7.38"/>
    </reaction>
</comment>
<dbReference type="OrthoDB" id="9815559at2"/>
<dbReference type="NCBIfam" id="NF003950">
    <property type="entry name" value="PRK05450.1-3"/>
    <property type="match status" value="1"/>
</dbReference>
<keyword evidence="5" id="KW-0963">Cytoplasm</keyword>
<dbReference type="InterPro" id="IPR029044">
    <property type="entry name" value="Nucleotide-diphossugar_trans"/>
</dbReference>
<comment type="subcellular location">
    <subcellularLocation>
        <location evidence="5">Cytoplasm</location>
    </subcellularLocation>
    <subcellularLocation>
        <location evidence="1">Membrane</location>
    </subcellularLocation>
</comment>
<dbReference type="GO" id="GO:0009103">
    <property type="term" value="P:lipopolysaccharide biosynthetic process"/>
    <property type="evidence" value="ECO:0007669"/>
    <property type="project" value="UniProtKB-UniRule"/>
</dbReference>
<dbReference type="CDD" id="cd02517">
    <property type="entry name" value="CMP-KDO-Synthetase"/>
    <property type="match status" value="1"/>
</dbReference>
<protein>
    <recommendedName>
        <fullName evidence="5">3-deoxy-manno-octulosonate cytidylyltransferase</fullName>
        <ecNumber evidence="5">2.7.7.38</ecNumber>
    </recommendedName>
    <alternativeName>
        <fullName evidence="5">CMP-2-keto-3-deoxyoctulosonic acid synthase</fullName>
        <shortName evidence="5">CKS</shortName>
        <shortName evidence="5">CMP-KDO synthase</shortName>
    </alternativeName>
</protein>
<comment type="similarity">
    <text evidence="5">Belongs to the KdsB family.</text>
</comment>
<dbReference type="NCBIfam" id="NF009905">
    <property type="entry name" value="PRK13368.1"/>
    <property type="match status" value="1"/>
</dbReference>
<dbReference type="RefSeq" id="WP_046574668.1">
    <property type="nucleotide sequence ID" value="NZ_CP010429.1"/>
</dbReference>
<sequence>MIIGIIPARYGSSRFLGKPLADIGGKSMIQRVLEQANQATSLAKVVVATDDERIAEAVRRIGFEAVMTRTDHPSGTDRCWEAYDRLKADGLITGSPSDYILNIQGDEPFIDPAQIDELASVLDGTIELATQMATVDSAAMLHDPKEAKIVINEQNEALYFSRSAVPYLWGVEPDRWHEQHAYHRHVGLYAYRADVLEQITQLPPSPLERVESLEQLRWLEAGYRIKLVATTYQTPSVDSPGDIEKILQSGLVVK</sequence>
<dbReference type="PANTHER" id="PTHR42866:SF2">
    <property type="entry name" value="3-DEOXY-MANNO-OCTULOSONATE CYTIDYLYLTRANSFERASE, MITOCHONDRIAL"/>
    <property type="match status" value="1"/>
</dbReference>
<dbReference type="Proteomes" id="UP000033054">
    <property type="component" value="Chromosome"/>
</dbReference>
<evidence type="ECO:0000313" key="7">
    <source>
        <dbReference type="Proteomes" id="UP000033054"/>
    </source>
</evidence>
<dbReference type="InterPro" id="IPR003329">
    <property type="entry name" value="Cytidylyl_trans"/>
</dbReference>
<dbReference type="NCBIfam" id="TIGR00466">
    <property type="entry name" value="kdsB"/>
    <property type="match status" value="1"/>
</dbReference>
<evidence type="ECO:0000256" key="5">
    <source>
        <dbReference type="HAMAP-Rule" id="MF_00057"/>
    </source>
</evidence>
<organism evidence="6 7">
    <name type="scientific">Spirosoma radiotolerans</name>
    <dbReference type="NCBI Taxonomy" id="1379870"/>
    <lineage>
        <taxon>Bacteria</taxon>
        <taxon>Pseudomonadati</taxon>
        <taxon>Bacteroidota</taxon>
        <taxon>Cytophagia</taxon>
        <taxon>Cytophagales</taxon>
        <taxon>Cytophagaceae</taxon>
        <taxon>Spirosoma</taxon>
    </lineage>
</organism>
<evidence type="ECO:0000256" key="1">
    <source>
        <dbReference type="ARBA" id="ARBA00004370"/>
    </source>
</evidence>
<dbReference type="GO" id="GO:0008690">
    <property type="term" value="F:3-deoxy-manno-octulosonate cytidylyltransferase activity"/>
    <property type="evidence" value="ECO:0007669"/>
    <property type="project" value="UniProtKB-UniRule"/>
</dbReference>
<comment type="pathway">
    <text evidence="5">Nucleotide-sugar biosynthesis; CMP-3-deoxy-D-manno-octulosonate biosynthesis; CMP-3-deoxy-D-manno-octulosonate from 3-deoxy-D-manno-octulosonate and CTP: step 1/1.</text>
</comment>
<reference evidence="6 7" key="1">
    <citation type="journal article" date="2014" name="Curr. Microbiol.">
        <title>Spirosoma radiotolerans sp. nov., a gamma-radiation-resistant bacterium isolated from gamma ray-irradiated soil.</title>
        <authorList>
            <person name="Lee J.J."/>
            <person name="Srinivasan S."/>
            <person name="Lim S."/>
            <person name="Joe M."/>
            <person name="Im S."/>
            <person name="Bae S.I."/>
            <person name="Park K.R."/>
            <person name="Han J.H."/>
            <person name="Park S.H."/>
            <person name="Joo B.M."/>
            <person name="Park S.J."/>
            <person name="Kim M.K."/>
        </authorList>
    </citation>
    <scope>NUCLEOTIDE SEQUENCE [LARGE SCALE GENOMIC DNA]</scope>
    <source>
        <strain evidence="6 7">DG5A</strain>
    </source>
</reference>
<name>A0A0E3ZWV8_9BACT</name>
<evidence type="ECO:0000313" key="6">
    <source>
        <dbReference type="EMBL" id="AKD55979.1"/>
    </source>
</evidence>
<keyword evidence="3 5" id="KW-0548">Nucleotidyltransferase</keyword>
<keyword evidence="4 5" id="KW-0448">Lipopolysaccharide biosynthesis</keyword>
<comment type="function">
    <text evidence="5">Activates KDO (a required 8-carbon sugar) for incorporation into bacterial lipopolysaccharide in Gram-negative bacteria.</text>
</comment>
<evidence type="ECO:0000256" key="2">
    <source>
        <dbReference type="ARBA" id="ARBA00022679"/>
    </source>
</evidence>
<dbReference type="SUPFAM" id="SSF53448">
    <property type="entry name" value="Nucleotide-diphospho-sugar transferases"/>
    <property type="match status" value="1"/>
</dbReference>
<evidence type="ECO:0000256" key="4">
    <source>
        <dbReference type="ARBA" id="ARBA00022985"/>
    </source>
</evidence>